<feature type="compositionally biased region" description="Basic residues" evidence="3">
    <location>
        <begin position="12"/>
        <end position="21"/>
    </location>
</feature>
<dbReference type="OrthoDB" id="3514764at2"/>
<feature type="compositionally biased region" description="Basic residues" evidence="3">
    <location>
        <begin position="57"/>
        <end position="66"/>
    </location>
</feature>
<evidence type="ECO:0000256" key="2">
    <source>
        <dbReference type="ARBA" id="ARBA00022840"/>
    </source>
</evidence>
<accession>A0A3A3Z1C0</accession>
<dbReference type="PRINTS" id="PR00038">
    <property type="entry name" value="HTHLUXR"/>
</dbReference>
<feature type="compositionally biased region" description="Low complexity" evidence="3">
    <location>
        <begin position="153"/>
        <end position="178"/>
    </location>
</feature>
<dbReference type="InterPro" id="IPR011990">
    <property type="entry name" value="TPR-like_helical_dom_sf"/>
</dbReference>
<dbReference type="Proteomes" id="UP000265614">
    <property type="component" value="Unassembled WGS sequence"/>
</dbReference>
<dbReference type="SUPFAM" id="SSF52540">
    <property type="entry name" value="P-loop containing nucleoside triphosphate hydrolases"/>
    <property type="match status" value="1"/>
</dbReference>
<dbReference type="PANTHER" id="PTHR16305:SF35">
    <property type="entry name" value="TRANSCRIPTIONAL ACTIVATOR DOMAIN"/>
    <property type="match status" value="1"/>
</dbReference>
<comment type="caution">
    <text evidence="5">The sequence shown here is derived from an EMBL/GenBank/DDBJ whole genome shotgun (WGS) entry which is preliminary data.</text>
</comment>
<keyword evidence="2" id="KW-0067">ATP-binding</keyword>
<dbReference type="GO" id="GO:0003677">
    <property type="term" value="F:DNA binding"/>
    <property type="evidence" value="ECO:0007669"/>
    <property type="project" value="InterPro"/>
</dbReference>
<feature type="domain" description="HTH luxR-type" evidence="4">
    <location>
        <begin position="1185"/>
        <end position="1250"/>
    </location>
</feature>
<dbReference type="EMBL" id="QZEZ01000003">
    <property type="protein sequence ID" value="RJK96382.1"/>
    <property type="molecule type" value="Genomic_DNA"/>
</dbReference>
<dbReference type="GO" id="GO:0004016">
    <property type="term" value="F:adenylate cyclase activity"/>
    <property type="evidence" value="ECO:0007669"/>
    <property type="project" value="TreeGrafter"/>
</dbReference>
<dbReference type="GO" id="GO:0005524">
    <property type="term" value="F:ATP binding"/>
    <property type="evidence" value="ECO:0007669"/>
    <property type="project" value="UniProtKB-KW"/>
</dbReference>
<dbReference type="PANTHER" id="PTHR16305">
    <property type="entry name" value="TESTICULAR SOLUBLE ADENYLYL CYCLASE"/>
    <property type="match status" value="1"/>
</dbReference>
<name>A0A3A3Z1C0_9ACTN</name>
<evidence type="ECO:0000313" key="6">
    <source>
        <dbReference type="Proteomes" id="UP000265614"/>
    </source>
</evidence>
<dbReference type="GO" id="GO:0005737">
    <property type="term" value="C:cytoplasm"/>
    <property type="evidence" value="ECO:0007669"/>
    <property type="project" value="TreeGrafter"/>
</dbReference>
<proteinExistence type="predicted"/>
<evidence type="ECO:0000256" key="3">
    <source>
        <dbReference type="SAM" id="MobiDB-lite"/>
    </source>
</evidence>
<dbReference type="AlphaFoldDB" id="A0A3A3Z1C0"/>
<keyword evidence="1" id="KW-0547">Nucleotide-binding</keyword>
<dbReference type="InterPro" id="IPR016032">
    <property type="entry name" value="Sig_transdc_resp-reg_C-effctor"/>
</dbReference>
<keyword evidence="6" id="KW-1185">Reference proteome</keyword>
<organism evidence="5 6">
    <name type="scientific">Vallicoccus soli</name>
    <dbReference type="NCBI Taxonomy" id="2339232"/>
    <lineage>
        <taxon>Bacteria</taxon>
        <taxon>Bacillati</taxon>
        <taxon>Actinomycetota</taxon>
        <taxon>Actinomycetes</taxon>
        <taxon>Motilibacterales</taxon>
        <taxon>Vallicoccaceae</taxon>
        <taxon>Vallicoccus</taxon>
    </lineage>
</organism>
<reference evidence="5 6" key="1">
    <citation type="submission" date="2018-09" db="EMBL/GenBank/DDBJ databases">
        <title>YIM 75000 draft genome.</title>
        <authorList>
            <person name="Tang S."/>
            <person name="Feng Y."/>
        </authorList>
    </citation>
    <scope>NUCLEOTIDE SEQUENCE [LARGE SCALE GENOMIC DNA]</scope>
    <source>
        <strain evidence="5 6">YIM 75000</strain>
    </source>
</reference>
<feature type="compositionally biased region" description="Basic residues" evidence="3">
    <location>
        <begin position="134"/>
        <end position="152"/>
    </location>
</feature>
<dbReference type="SUPFAM" id="SSF46894">
    <property type="entry name" value="C-terminal effector domain of the bipartite response regulators"/>
    <property type="match status" value="1"/>
</dbReference>
<feature type="compositionally biased region" description="Basic residues" evidence="3">
    <location>
        <begin position="225"/>
        <end position="234"/>
    </location>
</feature>
<dbReference type="InterPro" id="IPR027417">
    <property type="entry name" value="P-loop_NTPase"/>
</dbReference>
<dbReference type="SUPFAM" id="SSF48452">
    <property type="entry name" value="TPR-like"/>
    <property type="match status" value="1"/>
</dbReference>
<feature type="compositionally biased region" description="Basic residues" evidence="3">
    <location>
        <begin position="198"/>
        <end position="216"/>
    </location>
</feature>
<dbReference type="Gene3D" id="1.10.10.10">
    <property type="entry name" value="Winged helix-like DNA-binding domain superfamily/Winged helix DNA-binding domain"/>
    <property type="match status" value="1"/>
</dbReference>
<dbReference type="Pfam" id="PF00196">
    <property type="entry name" value="GerE"/>
    <property type="match status" value="1"/>
</dbReference>
<dbReference type="GO" id="GO:0006355">
    <property type="term" value="P:regulation of DNA-templated transcription"/>
    <property type="evidence" value="ECO:0007669"/>
    <property type="project" value="InterPro"/>
</dbReference>
<dbReference type="SMART" id="SM00421">
    <property type="entry name" value="HTH_LUXR"/>
    <property type="match status" value="1"/>
</dbReference>
<dbReference type="InterPro" id="IPR041664">
    <property type="entry name" value="AAA_16"/>
</dbReference>
<dbReference type="InterPro" id="IPR036388">
    <property type="entry name" value="WH-like_DNA-bd_sf"/>
</dbReference>
<evidence type="ECO:0000313" key="5">
    <source>
        <dbReference type="EMBL" id="RJK96382.1"/>
    </source>
</evidence>
<feature type="compositionally biased region" description="Basic residues" evidence="3">
    <location>
        <begin position="97"/>
        <end position="110"/>
    </location>
</feature>
<feature type="compositionally biased region" description="Low complexity" evidence="3">
    <location>
        <begin position="188"/>
        <end position="197"/>
    </location>
</feature>
<evidence type="ECO:0000256" key="1">
    <source>
        <dbReference type="ARBA" id="ARBA00022741"/>
    </source>
</evidence>
<feature type="compositionally biased region" description="Low complexity" evidence="3">
    <location>
        <begin position="67"/>
        <end position="96"/>
    </location>
</feature>
<feature type="region of interest" description="Disordered" evidence="3">
    <location>
        <begin position="1"/>
        <end position="237"/>
    </location>
</feature>
<evidence type="ECO:0000259" key="4">
    <source>
        <dbReference type="PROSITE" id="PS50043"/>
    </source>
</evidence>
<dbReference type="Pfam" id="PF13191">
    <property type="entry name" value="AAA_16"/>
    <property type="match status" value="1"/>
</dbReference>
<dbReference type="CDD" id="cd06170">
    <property type="entry name" value="LuxR_C_like"/>
    <property type="match status" value="1"/>
</dbReference>
<sequence>MRDVPGVAQRVPRPRRHRHRSSCSSGSPRRRPGGPGTSHRERDGPRAGYRPGQRSPVTRRRPRRATGRAGAAAGAARAGASVPRCPRGRPAAPRAPRTTRRGGRAARARRGAGAPGAGGRRRAGRRPDAPARGGRGRPRRRRGPRPRARRRPAAGATARAAGPAPRGARWCSPSRAGAAGRGPRRRAPAGAARCAAPPRRRRSGRAPAGGRRRARAGRSGGAARSRPRRRRARRAAAGARWSAAGRWWWSRVPLGSSLEPVPAPPAVPATSNVGTAPGAGIGVAPSSCRRRRPCRRARTGVAPGRPYGCRTRPGASSLGGVRRTWSCAGGAVELLDREGECAAVDALLTQARAGRSGALVLRGDPGIGKSSLLRWAVERAGDVLVLQARGFESESEIAFAGLADLLRPVLGHLGALPAPQSAALAGALAVGPPVRADRFTVCAATLSLLAAAAEAQPLLVLVDDAHWLDSSSLEAVLFAARRLGAEGVVVLLATRDPAPPGLAASGLPEVVLRGLARAAARELGRRSGTTLAPDVFDRLYDATAGNPLGLLEIPALLGEEPDAVVPAVPLPPGAHLERALRRQVDRLPGETRAALLVAAAGDDADLGLVAAALARRGLDLGALSPAEERRVVRVHGDRVLFRHPLLRGVVYHDAPVGERAAAHRALAAALAERGDGAQAADLRAWHLATAAVGYDEEAAAALEQAGTRAYRRGGYATAAHASERAAGLSPPGPDRGRRLLKAAKWWQLAGRVRRAGRLLAAALPDVADDPVRRAEVQHLRGFVQMWRQAPPPAQVLLQAEAERVVHLDPGRAALMHADAAVPCFMTGDVVQATAAARRAHDLAVGVGGTPLLVATVVLAVAEATSGHRHRARALLLEADEALRAARPLVRAQEVVLAAMAWGWLEEPERARALVDRLLREARAAGALGVLPYALALVGDLDFRTGRWDSAYACAEESVRLADETRQANSYGLFFLARMEAVLGLERACTEHVERALDVADRYGIGCMPTYTGSALGLLHLGAGRTAQAVEELRRVRALADAQGLAEAAVVPYVPDLVEALARAGDRDGARAELGAAERVAGGDGERGAWLAGALARCRGLLDAGAGAEAHFAEALAHHERAGSPFDRARSLLCQGERRRRARQRAEARAVLGEALGLFEALGARPWAERARTELAATGLVPAAPGTGALGLLTPQELQIALAVSAGASNQEAAAALFLSRKTVEHHLSAVYRKTGVASRRGLGAWLARQQG</sequence>
<dbReference type="InterPro" id="IPR000792">
    <property type="entry name" value="Tscrpt_reg_LuxR_C"/>
</dbReference>
<dbReference type="PROSITE" id="PS50043">
    <property type="entry name" value="HTH_LUXR_2"/>
    <property type="match status" value="1"/>
</dbReference>
<protein>
    <recommendedName>
        <fullName evidence="4">HTH luxR-type domain-containing protein</fullName>
    </recommendedName>
</protein>
<dbReference type="Gene3D" id="1.25.40.10">
    <property type="entry name" value="Tetratricopeptide repeat domain"/>
    <property type="match status" value="1"/>
</dbReference>
<gene>
    <name evidence="5" type="ORF">D5H78_09110</name>
</gene>